<evidence type="ECO:0000313" key="5">
    <source>
        <dbReference type="Proteomes" id="UP000325313"/>
    </source>
</evidence>
<dbReference type="Proteomes" id="UP000324748">
    <property type="component" value="Unassembled WGS sequence"/>
</dbReference>
<dbReference type="Proteomes" id="UP000325313">
    <property type="component" value="Unassembled WGS sequence"/>
</dbReference>
<gene>
    <name evidence="3" type="ORF">PGT21_001043</name>
    <name evidence="2" type="ORF">PGTUg99_004343</name>
</gene>
<feature type="compositionally biased region" description="Acidic residues" evidence="1">
    <location>
        <begin position="228"/>
        <end position="237"/>
    </location>
</feature>
<sequence length="237" mass="25559">MSSAVTPSDSACHPSDVCQSRYSSGRSQVGLPPPLPPLVRSEPRFRPRCPPLLVAPPQYTLNPRSAVGRDPRCPPVPGFPHFPQPACVAAAPRAFRISAASIPHAPNKPAKALAKVCSRHHTMLFVVFDLHVNEPIERSPPSPKPLSRSTLFSKEPTSHLQSLLPSRREESLPASWCTYQLAGRDSSRGAGVHTRYSSQLIGRNPSRQAGGGYPRIPANASGYPPADADADADVQFR</sequence>
<feature type="compositionally biased region" description="Polar residues" evidence="1">
    <location>
        <begin position="17"/>
        <end position="27"/>
    </location>
</feature>
<evidence type="ECO:0000256" key="1">
    <source>
        <dbReference type="SAM" id="MobiDB-lite"/>
    </source>
</evidence>
<dbReference type="EMBL" id="VDEP01000486">
    <property type="protein sequence ID" value="KAA1070049.1"/>
    <property type="molecule type" value="Genomic_DNA"/>
</dbReference>
<proteinExistence type="predicted"/>
<evidence type="ECO:0000313" key="3">
    <source>
        <dbReference type="EMBL" id="KAA1071249.1"/>
    </source>
</evidence>
<feature type="region of interest" description="Disordered" evidence="1">
    <location>
        <begin position="1"/>
        <end position="41"/>
    </location>
</feature>
<evidence type="ECO:0000313" key="2">
    <source>
        <dbReference type="EMBL" id="KAA1070049.1"/>
    </source>
</evidence>
<feature type="compositionally biased region" description="Polar residues" evidence="1">
    <location>
        <begin position="195"/>
        <end position="207"/>
    </location>
</feature>
<dbReference type="EMBL" id="VSWC01000170">
    <property type="protein sequence ID" value="KAA1071249.1"/>
    <property type="molecule type" value="Genomic_DNA"/>
</dbReference>
<reference evidence="4 5" key="1">
    <citation type="submission" date="2019-05" db="EMBL/GenBank/DDBJ databases">
        <title>Emergence of the Ug99 lineage of the wheat stem rust pathogen through somatic hybridization.</title>
        <authorList>
            <person name="Li F."/>
            <person name="Upadhyaya N.M."/>
            <person name="Sperschneider J."/>
            <person name="Matny O."/>
            <person name="Nguyen-Phuc H."/>
            <person name="Mago R."/>
            <person name="Raley C."/>
            <person name="Miller M.E."/>
            <person name="Silverstein K.A.T."/>
            <person name="Henningsen E."/>
            <person name="Hirsch C.D."/>
            <person name="Visser B."/>
            <person name="Pretorius Z.A."/>
            <person name="Steffenson B.J."/>
            <person name="Schwessinger B."/>
            <person name="Dodds P.N."/>
            <person name="Figueroa M."/>
        </authorList>
    </citation>
    <scope>NUCLEOTIDE SEQUENCE [LARGE SCALE GENOMIC DNA]</scope>
    <source>
        <strain evidence="3">21-0</strain>
        <strain evidence="2 5">Ug99</strain>
    </source>
</reference>
<evidence type="ECO:0000313" key="4">
    <source>
        <dbReference type="Proteomes" id="UP000324748"/>
    </source>
</evidence>
<organism evidence="3 4">
    <name type="scientific">Puccinia graminis f. sp. tritici</name>
    <dbReference type="NCBI Taxonomy" id="56615"/>
    <lineage>
        <taxon>Eukaryota</taxon>
        <taxon>Fungi</taxon>
        <taxon>Dikarya</taxon>
        <taxon>Basidiomycota</taxon>
        <taxon>Pucciniomycotina</taxon>
        <taxon>Pucciniomycetes</taxon>
        <taxon>Pucciniales</taxon>
        <taxon>Pucciniaceae</taxon>
        <taxon>Puccinia</taxon>
    </lineage>
</organism>
<feature type="region of interest" description="Disordered" evidence="1">
    <location>
        <begin position="186"/>
        <end position="237"/>
    </location>
</feature>
<protein>
    <submittedName>
        <fullName evidence="3">Uncharacterized protein</fullName>
    </submittedName>
</protein>
<keyword evidence="4" id="KW-1185">Reference proteome</keyword>
<comment type="caution">
    <text evidence="3">The sequence shown here is derived from an EMBL/GenBank/DDBJ whole genome shotgun (WGS) entry which is preliminary data.</text>
</comment>
<accession>A0A5B0M4Y3</accession>
<name>A0A5B0M4Y3_PUCGR</name>
<feature type="region of interest" description="Disordered" evidence="1">
    <location>
        <begin position="137"/>
        <end position="166"/>
    </location>
</feature>
<dbReference type="AlphaFoldDB" id="A0A5B0M4Y3"/>